<keyword evidence="2" id="KW-0812">Transmembrane</keyword>
<dbReference type="InterPro" id="IPR045340">
    <property type="entry name" value="DUF6533"/>
</dbReference>
<protein>
    <recommendedName>
        <fullName evidence="3">DUF6533 domain-containing protein</fullName>
    </recommendedName>
</protein>
<sequence length="354" mass="39119">MPNALFLASITLALPDESPLPDVVQTAEGAQAVNRSSVAALAFLLYDICLTFDEEVNLFWPRKWTCMKLNFFFIRYIPFLVQIPLLFVGTELTPLFHFTSHDCFIWQVYQGVASVCIIMSCDYVLLSRIYALYFNNLRIRYLVSICYILEIAIMSIGLGLALPGIQYDEKCTVLSVPTALLIYAGGPVAFQTLLFILTLYQFLTGLRMGWGDIPIVKLLMRDGTSADYDLPSFPPSSLPPVTVEMVAEASLYALKNHAFAGIFYAWLLTGYSFCGYRVLLNINHLTQLPESATTGGTFSRSLQFSSNLADLSVSYEMSDFPTSRTETTPGAIVNAGSDSGVVASSAEPSTRRPV</sequence>
<feature type="transmembrane region" description="Helical" evidence="2">
    <location>
        <begin position="138"/>
        <end position="160"/>
    </location>
</feature>
<evidence type="ECO:0000313" key="4">
    <source>
        <dbReference type="EMBL" id="KAL0577001.1"/>
    </source>
</evidence>
<keyword evidence="2" id="KW-1133">Transmembrane helix</keyword>
<dbReference type="Proteomes" id="UP001465976">
    <property type="component" value="Unassembled WGS sequence"/>
</dbReference>
<gene>
    <name evidence="4" type="ORF">V5O48_004975</name>
    <name evidence="5" type="ORF">V5O48_004983</name>
</gene>
<feature type="transmembrane region" description="Helical" evidence="2">
    <location>
        <begin position="180"/>
        <end position="200"/>
    </location>
</feature>
<name>A0ABR3FNJ1_9AGAR</name>
<accession>A0ABR3FNJ1</accession>
<reference evidence="4 6" key="1">
    <citation type="submission" date="2024-02" db="EMBL/GenBank/DDBJ databases">
        <title>A draft genome for the cacao thread blight pathogen Marasmius crinis-equi.</title>
        <authorList>
            <person name="Cohen S.P."/>
            <person name="Baruah I.K."/>
            <person name="Amoako-Attah I."/>
            <person name="Bukari Y."/>
            <person name="Meinhardt L.W."/>
            <person name="Bailey B.A."/>
        </authorList>
    </citation>
    <scope>NUCLEOTIDE SEQUENCE [LARGE SCALE GENOMIC DNA]</scope>
    <source>
        <strain evidence="4 6">GH-76</strain>
    </source>
</reference>
<dbReference type="Pfam" id="PF20151">
    <property type="entry name" value="DUF6533"/>
    <property type="match status" value="1"/>
</dbReference>
<keyword evidence="6" id="KW-1185">Reference proteome</keyword>
<comment type="caution">
    <text evidence="4">The sequence shown here is derived from an EMBL/GenBank/DDBJ whole genome shotgun (WGS) entry which is preliminary data.</text>
</comment>
<evidence type="ECO:0000259" key="3">
    <source>
        <dbReference type="Pfam" id="PF20151"/>
    </source>
</evidence>
<evidence type="ECO:0000313" key="6">
    <source>
        <dbReference type="Proteomes" id="UP001465976"/>
    </source>
</evidence>
<proteinExistence type="predicted"/>
<evidence type="ECO:0000256" key="2">
    <source>
        <dbReference type="SAM" id="Phobius"/>
    </source>
</evidence>
<dbReference type="EMBL" id="JBAHYK010000184">
    <property type="protein sequence ID" value="KAL0577009.1"/>
    <property type="molecule type" value="Genomic_DNA"/>
</dbReference>
<feature type="region of interest" description="Disordered" evidence="1">
    <location>
        <begin position="320"/>
        <end position="354"/>
    </location>
</feature>
<evidence type="ECO:0000313" key="5">
    <source>
        <dbReference type="EMBL" id="KAL0577009.1"/>
    </source>
</evidence>
<feature type="compositionally biased region" description="Low complexity" evidence="1">
    <location>
        <begin position="335"/>
        <end position="346"/>
    </location>
</feature>
<dbReference type="EMBL" id="JBAHYK010000184">
    <property type="protein sequence ID" value="KAL0577001.1"/>
    <property type="molecule type" value="Genomic_DNA"/>
</dbReference>
<organism evidence="4 6">
    <name type="scientific">Marasmius crinis-equi</name>
    <dbReference type="NCBI Taxonomy" id="585013"/>
    <lineage>
        <taxon>Eukaryota</taxon>
        <taxon>Fungi</taxon>
        <taxon>Dikarya</taxon>
        <taxon>Basidiomycota</taxon>
        <taxon>Agaricomycotina</taxon>
        <taxon>Agaricomycetes</taxon>
        <taxon>Agaricomycetidae</taxon>
        <taxon>Agaricales</taxon>
        <taxon>Marasmiineae</taxon>
        <taxon>Marasmiaceae</taxon>
        <taxon>Marasmius</taxon>
    </lineage>
</organism>
<feature type="transmembrane region" description="Helical" evidence="2">
    <location>
        <begin position="104"/>
        <end position="126"/>
    </location>
</feature>
<keyword evidence="2" id="KW-0472">Membrane</keyword>
<feature type="domain" description="DUF6533" evidence="3">
    <location>
        <begin position="37"/>
        <end position="80"/>
    </location>
</feature>
<evidence type="ECO:0000256" key="1">
    <source>
        <dbReference type="SAM" id="MobiDB-lite"/>
    </source>
</evidence>
<feature type="transmembrane region" description="Helical" evidence="2">
    <location>
        <begin position="73"/>
        <end position="92"/>
    </location>
</feature>